<evidence type="ECO:0000313" key="2">
    <source>
        <dbReference type="EMBL" id="HIU44908.1"/>
    </source>
</evidence>
<comment type="caution">
    <text evidence="2">The sequence shown here is derived from an EMBL/GenBank/DDBJ whole genome shotgun (WGS) entry which is preliminary data.</text>
</comment>
<keyword evidence="1" id="KW-0472">Membrane</keyword>
<organism evidence="2 3">
    <name type="scientific">Candidatus Alloenteromonas pullicola</name>
    <dbReference type="NCBI Taxonomy" id="2840784"/>
    <lineage>
        <taxon>Bacteria</taxon>
        <taxon>Bacillati</taxon>
        <taxon>Bacillota</taxon>
        <taxon>Bacillota incertae sedis</taxon>
        <taxon>Candidatus Alloenteromonas</taxon>
    </lineage>
</organism>
<name>A0A9D1LN51_9FIRM</name>
<dbReference type="Proteomes" id="UP000824070">
    <property type="component" value="Unassembled WGS sequence"/>
</dbReference>
<evidence type="ECO:0000313" key="3">
    <source>
        <dbReference type="Proteomes" id="UP000824070"/>
    </source>
</evidence>
<feature type="transmembrane region" description="Helical" evidence="1">
    <location>
        <begin position="581"/>
        <end position="601"/>
    </location>
</feature>
<feature type="transmembrane region" description="Helical" evidence="1">
    <location>
        <begin position="519"/>
        <end position="541"/>
    </location>
</feature>
<protein>
    <submittedName>
        <fullName evidence="2">Uncharacterized protein</fullName>
    </submittedName>
</protein>
<feature type="transmembrane region" description="Helical" evidence="1">
    <location>
        <begin position="486"/>
        <end position="507"/>
    </location>
</feature>
<evidence type="ECO:0000256" key="1">
    <source>
        <dbReference type="SAM" id="Phobius"/>
    </source>
</evidence>
<dbReference type="EMBL" id="DVMV01000010">
    <property type="protein sequence ID" value="HIU44908.1"/>
    <property type="molecule type" value="Genomic_DNA"/>
</dbReference>
<reference evidence="2" key="2">
    <citation type="journal article" date="2021" name="PeerJ">
        <title>Extensive microbial diversity within the chicken gut microbiome revealed by metagenomics and culture.</title>
        <authorList>
            <person name="Gilroy R."/>
            <person name="Ravi A."/>
            <person name="Getino M."/>
            <person name="Pursley I."/>
            <person name="Horton D.L."/>
            <person name="Alikhan N.F."/>
            <person name="Baker D."/>
            <person name="Gharbi K."/>
            <person name="Hall N."/>
            <person name="Watson M."/>
            <person name="Adriaenssens E.M."/>
            <person name="Foster-Nyarko E."/>
            <person name="Jarju S."/>
            <person name="Secka A."/>
            <person name="Antonio M."/>
            <person name="Oren A."/>
            <person name="Chaudhuri R.R."/>
            <person name="La Ragione R."/>
            <person name="Hildebrand F."/>
            <person name="Pallen M.J."/>
        </authorList>
    </citation>
    <scope>NUCLEOTIDE SEQUENCE</scope>
    <source>
        <strain evidence="2">ChiGjej1B1-22543</strain>
    </source>
</reference>
<reference evidence="2" key="1">
    <citation type="submission" date="2020-10" db="EMBL/GenBank/DDBJ databases">
        <authorList>
            <person name="Gilroy R."/>
        </authorList>
    </citation>
    <scope>NUCLEOTIDE SEQUENCE</scope>
    <source>
        <strain evidence="2">ChiGjej1B1-22543</strain>
    </source>
</reference>
<gene>
    <name evidence="2" type="ORF">IAC52_01260</name>
</gene>
<proteinExistence type="predicted"/>
<sequence length="638" mass="71365">MEENKTIAEQLAGSQERVRYKADVYVSLTNELTEIESVSCAYAPSLPKASADIVEMALSREKLLCCKAKIAKAKEDHAEAVELQKQIANFAILTRRQMQGASRLAEQGYFDKALAILNAMDDRAEAIDDERLNGIKHEAIEHIAYQKAKLCLLKARKNKQEGLPPLSREESARQLSLVYSLTTADHSESCKQDLLNESILNAAILDCEDETNRIHDETTLRAAIERRDYLCSLCPGMHGKAKDQIEIFSKIIQNEFNELSVLYFDEEPNIDKAVAVYSCRAGVSIDEISHEAYRECEDEKSFRTAFLCQMALRKDSSSYKDTAIVLANKADEGDEDALDLLAHFISLPLIDSTKFDLTLKAIKPLSFQKKIDFLAKAVGLGLDEEKQALLFQLILKTRDGQRKIDLEASAANLVYLDFHLSSRLKADFNSLKEDLLRSPRAHKIVTKTRVADLRVFAGENPSALKQPLGKKLKRTTAKSFDLLKAVFYWFFIIGLPAFACALAYALFYLNDLQKSLGTAIYIVPLGILIILLQIIGLQYFGRDERGSAWFRRALGLSGIAMLMCSSVCFGLPVATYPLAELFRLPLLVLGAFAYLSSVAVYKESNRVWRYILLGLFVLSLAVAVALLVYVMMDGAMVR</sequence>
<feature type="transmembrane region" description="Helical" evidence="1">
    <location>
        <begin position="553"/>
        <end position="575"/>
    </location>
</feature>
<feature type="transmembrane region" description="Helical" evidence="1">
    <location>
        <begin position="610"/>
        <end position="632"/>
    </location>
</feature>
<keyword evidence="1" id="KW-1133">Transmembrane helix</keyword>
<keyword evidence="1" id="KW-0812">Transmembrane</keyword>
<dbReference type="AlphaFoldDB" id="A0A9D1LN51"/>
<accession>A0A9D1LN51</accession>